<comment type="caution">
    <text evidence="3">The sequence shown here is derived from an EMBL/GenBank/DDBJ whole genome shotgun (WGS) entry which is preliminary data.</text>
</comment>
<feature type="domain" description="XRN2-binding (XTBD)" evidence="2">
    <location>
        <begin position="17"/>
        <end position="101"/>
    </location>
</feature>
<feature type="region of interest" description="Disordered" evidence="1">
    <location>
        <begin position="88"/>
        <end position="126"/>
    </location>
</feature>
<dbReference type="AlphaFoldDB" id="A0A267G9G1"/>
<dbReference type="OrthoDB" id="2359216at2759"/>
<dbReference type="EMBL" id="NIVC01000501">
    <property type="protein sequence ID" value="PAA82034.1"/>
    <property type="molecule type" value="Genomic_DNA"/>
</dbReference>
<evidence type="ECO:0000259" key="2">
    <source>
        <dbReference type="PROSITE" id="PS51827"/>
    </source>
</evidence>
<accession>A0A267G9G1</accession>
<name>A0A267G9G1_9PLAT</name>
<sequence>SSTNTAVTVIMSASELINSLRKEFENPTEWKRRQAFLQMNFNQLPFDRLVCLSHCYVNSSLHGAVYPERVMDEAKQYSRTIDVYLAGNGGGGDGSSSGNAHHNSGKQQRQDRRDQADQPAYKRSRY</sequence>
<feature type="non-terminal residue" evidence="3">
    <location>
        <position position="1"/>
    </location>
</feature>
<evidence type="ECO:0000256" key="1">
    <source>
        <dbReference type="SAM" id="MobiDB-lite"/>
    </source>
</evidence>
<dbReference type="InterPro" id="IPR021859">
    <property type="entry name" value="XTBD"/>
</dbReference>
<reference evidence="3 4" key="1">
    <citation type="submission" date="2017-06" db="EMBL/GenBank/DDBJ databases">
        <title>A platform for efficient transgenesis in Macrostomum lignano, a flatworm model organism for stem cell research.</title>
        <authorList>
            <person name="Berezikov E."/>
        </authorList>
    </citation>
    <scope>NUCLEOTIDE SEQUENCE [LARGE SCALE GENOMIC DNA]</scope>
    <source>
        <strain evidence="3">DV1</strain>
        <tissue evidence="3">Whole organism</tissue>
    </source>
</reference>
<feature type="compositionally biased region" description="Low complexity" evidence="1">
    <location>
        <begin position="96"/>
        <end position="107"/>
    </location>
</feature>
<evidence type="ECO:0000313" key="3">
    <source>
        <dbReference type="EMBL" id="PAA82034.1"/>
    </source>
</evidence>
<keyword evidence="4" id="KW-1185">Reference proteome</keyword>
<dbReference type="Proteomes" id="UP000215902">
    <property type="component" value="Unassembled WGS sequence"/>
</dbReference>
<protein>
    <recommendedName>
        <fullName evidence="2">XRN2-binding (XTBD) domain-containing protein</fullName>
    </recommendedName>
</protein>
<gene>
    <name evidence="3" type="ORF">BOX15_Mlig014369g1</name>
</gene>
<dbReference type="PROSITE" id="PS51827">
    <property type="entry name" value="XTBD"/>
    <property type="match status" value="1"/>
</dbReference>
<evidence type="ECO:0000313" key="4">
    <source>
        <dbReference type="Proteomes" id="UP000215902"/>
    </source>
</evidence>
<dbReference type="Pfam" id="PF11952">
    <property type="entry name" value="XTBD"/>
    <property type="match status" value="1"/>
</dbReference>
<organism evidence="3 4">
    <name type="scientific">Macrostomum lignano</name>
    <dbReference type="NCBI Taxonomy" id="282301"/>
    <lineage>
        <taxon>Eukaryota</taxon>
        <taxon>Metazoa</taxon>
        <taxon>Spiralia</taxon>
        <taxon>Lophotrochozoa</taxon>
        <taxon>Platyhelminthes</taxon>
        <taxon>Rhabditophora</taxon>
        <taxon>Macrostomorpha</taxon>
        <taxon>Macrostomida</taxon>
        <taxon>Macrostomidae</taxon>
        <taxon>Macrostomum</taxon>
    </lineage>
</organism>
<proteinExistence type="predicted"/>